<dbReference type="EMBL" id="AE014297">
    <property type="protein sequence ID" value="ACL83494.1"/>
    <property type="molecule type" value="Genomic_DNA"/>
</dbReference>
<evidence type="ECO:0000256" key="1">
    <source>
        <dbReference type="SAM" id="Phobius"/>
    </source>
</evidence>
<evidence type="ECO:0000313" key="7">
    <source>
        <dbReference type="EMBL" id="DAA03952.1"/>
    </source>
</evidence>
<dbReference type="STRING" id="7227.FBpp0293209"/>
<sequence>MCKCLVGNVACCCCSCAISVLVSIISGLLVVGIVVGLAVYFLVYYEPEDEVTKFTNKLAESVQSGYGKIKDVISKLN</sequence>
<dbReference type="PaxDb" id="7227-FBpp0293209"/>
<dbReference type="RefSeq" id="NP_001287278.1">
    <property type="nucleotide sequence ID" value="NM_001300349.1"/>
</dbReference>
<dbReference type="AGR" id="FB:FBgn0259740"/>
<reference evidence="9" key="2">
    <citation type="journal article" date="2002" name="Genome Biol.">
        <title>Finishing a whole-genome shotgun: release 3 of the Drosophila melanogaster euchromatic genome sequence.</title>
        <authorList>
            <person name="Celniker S.E."/>
            <person name="Wheeler D.A."/>
            <person name="Kronmiller B."/>
            <person name="Carlson J.W."/>
            <person name="Halpern A."/>
            <person name="Patel S."/>
            <person name="Adams M."/>
            <person name="Champe M."/>
            <person name="Dugan S.P."/>
            <person name="Frise E."/>
            <person name="Hodgson A."/>
            <person name="George R.A."/>
            <person name="Hoskins R.A."/>
            <person name="Laverty T."/>
            <person name="Muzny D.M."/>
            <person name="Nelson C.R."/>
            <person name="Pacleb J.M."/>
            <person name="Park S."/>
            <person name="Pfeiffer B.D."/>
            <person name="Richards S."/>
            <person name="Sodergren E.J."/>
            <person name="Svirskas R."/>
            <person name="Tabor P.E."/>
            <person name="Wan K."/>
            <person name="Stapleton M."/>
            <person name="Sutton G.G."/>
            <person name="Venter C."/>
            <person name="Weinstock G."/>
            <person name="Scherer S.E."/>
            <person name="Myers E.W."/>
            <person name="Gibbs R.A."/>
            <person name="Rubin G.M."/>
        </authorList>
    </citation>
    <scope>NUCLEOTIDE SEQUENCE [LARGE SCALE GENOMIC DNA]</scope>
    <source>
        <strain evidence="9">Berkeley</strain>
    </source>
</reference>
<dbReference type="IntAct" id="Q6IKC0">
    <property type="interactions" value="8"/>
</dbReference>
<gene>
    <name evidence="2" type="primary">Dmel\CG42394</name>
    <name evidence="8" type="ORF">CG42394</name>
    <name evidence="2" type="ORF">Dmel_CG42394</name>
    <name evidence="7" type="ORF">HDC12925</name>
</gene>
<dbReference type="RefSeq" id="NP_001247035.1">
    <property type="nucleotide sequence ID" value="NM_001260106.2"/>
</dbReference>
<name>Q6IKC0_DROME</name>
<reference evidence="3" key="11">
    <citation type="submission" date="2009-02" db="EMBL/GenBank/DDBJ databases">
        <authorList>
            <person name="Carlson J."/>
            <person name="Booth B."/>
            <person name="Frise E."/>
            <person name="Sandler J."/>
            <person name="Wan K."/>
            <person name="Yu C."/>
            <person name="Celniker S."/>
        </authorList>
    </citation>
    <scope>NUCLEOTIDE SEQUENCE</scope>
</reference>
<reference evidence="9" key="4">
    <citation type="journal article" date="2002" name="Genome Biol.">
        <title>The transposable elements of the Drosophila melanogaster euchromatin: a genomics perspective.</title>
        <authorList>
            <person name="Kaminker J.S."/>
            <person name="Bergman C.M."/>
            <person name="Kronmiller B."/>
            <person name="Carlson J."/>
            <person name="Svirskas R."/>
            <person name="Patel S."/>
            <person name="Frise E."/>
            <person name="Wheeler D.A."/>
            <person name="Lewis S.E."/>
            <person name="Rubin G.M."/>
            <person name="Ashburner M."/>
            <person name="Celniker S.E."/>
        </authorList>
    </citation>
    <scope>NUCLEOTIDE SEQUENCE [LARGE SCALE GENOMIC DNA]</scope>
    <source>
        <strain evidence="9">Berkeley</strain>
    </source>
</reference>
<dbReference type="Bgee" id="FBgn0259740">
    <property type="expression patterns" value="Expressed in adult middle midgut class I enteroendocrine cell in adult midgut (Drosophila) and 117 other cell types or tissues"/>
</dbReference>
<reference evidence="2" key="13">
    <citation type="journal article" date="2015" name="G3 (Bethesda)">
        <title>Gene Model Annotations for Drosophila melanogaster: The Rule-Benders.</title>
        <authorList>
            <consortium name="FlyBase Consortium"/>
            <person name="Crosby M.A."/>
            <person name="Gramates L.S."/>
            <person name="Dos Santos G."/>
            <person name="Matthews B.B."/>
            <person name="St Pierre S.E."/>
            <person name="Zhou P."/>
            <person name="Schroeder A.J."/>
            <person name="Falls K."/>
            <person name="Emmert D.B."/>
            <person name="Russo S.M."/>
            <person name="Gelbart W.M."/>
            <person name="null"/>
        </authorList>
    </citation>
    <scope>NUCLEOTIDE SEQUENCE</scope>
</reference>
<dbReference type="KEGG" id="dme:Dmel_CG42394"/>
<dbReference type="BioGRID-ORCS" id="7354424">
    <property type="hits" value="0 hits in 1 CRISPR screen"/>
</dbReference>
<keyword evidence="9" id="KW-1185">Reference proteome</keyword>
<evidence type="ECO:0000313" key="8">
    <source>
        <dbReference type="FlyBase" id="FBgn0259740"/>
    </source>
</evidence>
<accession>Q6IKC0</accession>
<dbReference type="HOGENOM" id="CLU_194019_0_0_1"/>
<reference evidence="2" key="14">
    <citation type="journal article" date="2015" name="Genome Res.">
        <title>The Release 6 reference sequence of the Drosophila melanogaster genome.</title>
        <authorList>
            <person name="Hoskins R.A."/>
            <person name="Carlson J.W."/>
            <person name="Wan K.H."/>
            <person name="Park S."/>
            <person name="Mendez I."/>
            <person name="Galle S.E."/>
            <person name="Booth B.W."/>
            <person name="Pfeiffer B.D."/>
            <person name="George R.A."/>
            <person name="Svirskas R."/>
            <person name="Krzywinski M."/>
            <person name="Schein J."/>
            <person name="Accardo M.C."/>
            <person name="Damia E."/>
            <person name="Messina G."/>
            <person name="Mendez-Lago M."/>
            <person name="de Pablos B."/>
            <person name="Demakova O.V."/>
            <person name="Andreyeva E.N."/>
            <person name="Boldyreva L.V."/>
            <person name="Marra M."/>
            <person name="Carvalho A.B."/>
            <person name="Dimitri P."/>
            <person name="Villasante A."/>
            <person name="Zhimulev I.F."/>
            <person name="Rubin G.M."/>
            <person name="Karpen G.H."/>
            <person name="Celniker S.E."/>
        </authorList>
    </citation>
    <scope>NUCLEOTIDE SEQUENCE</scope>
</reference>
<evidence type="ECO:0000313" key="9">
    <source>
        <dbReference type="Proteomes" id="UP000000803"/>
    </source>
</evidence>
<evidence type="ECO:0000313" key="4">
    <source>
        <dbReference type="EMBL" id="ACZ94881.1"/>
    </source>
</evidence>
<dbReference type="OMA" id="TDNFQSG"/>
<dbReference type="AlphaFoldDB" id="Q6IKC0"/>
<organism evidence="7">
    <name type="scientific">Drosophila melanogaster</name>
    <name type="common">Fruit fly</name>
    <dbReference type="NCBI Taxonomy" id="7227"/>
    <lineage>
        <taxon>Eukaryota</taxon>
        <taxon>Metazoa</taxon>
        <taxon>Ecdysozoa</taxon>
        <taxon>Arthropoda</taxon>
        <taxon>Hexapoda</taxon>
        <taxon>Insecta</taxon>
        <taxon>Pterygota</taxon>
        <taxon>Neoptera</taxon>
        <taxon>Endopterygota</taxon>
        <taxon>Diptera</taxon>
        <taxon>Brachycera</taxon>
        <taxon>Muscomorpha</taxon>
        <taxon>Ephydroidea</taxon>
        <taxon>Drosophilidae</taxon>
        <taxon>Drosophila</taxon>
        <taxon>Sophophora</taxon>
    </lineage>
</organism>
<evidence type="ECO:0000313" key="2">
    <source>
        <dbReference type="EMBL" id="ACL83494.1"/>
    </source>
</evidence>
<dbReference type="SwissPalm" id="Q6IKC0"/>
<dbReference type="GeneID" id="7354424"/>
<dbReference type="DNASU" id="7354424"/>
<reference evidence="9" key="3">
    <citation type="journal article" date="2002" name="Genome Biol.">
        <title>Annotation of the Drosophila melanogaster euchromatic genome: a systematic review.</title>
        <authorList>
            <person name="Misra S."/>
            <person name="Crosby M.A."/>
            <person name="Mungall C.J."/>
            <person name="Matthews B.B."/>
            <person name="Campbell K.S."/>
            <person name="Hradecky P."/>
            <person name="Huang Y."/>
            <person name="Kaminker J.S."/>
            <person name="Millburn G.H."/>
            <person name="Prochnik S.E."/>
            <person name="Smith C.D."/>
            <person name="Tupy J.L."/>
            <person name="Whitfied E.J."/>
            <person name="Bayraktaroglu L."/>
            <person name="Berman B.P."/>
            <person name="Bettencourt B.R."/>
            <person name="Celniker S.E."/>
            <person name="de Grey A.D."/>
            <person name="Drysdale R.A."/>
            <person name="Harris N.L."/>
            <person name="Richter J."/>
            <person name="Russo S."/>
            <person name="Schroeder A.J."/>
            <person name="Shu S.Q."/>
            <person name="Stapleton M."/>
            <person name="Yamada C."/>
            <person name="Ashburner M."/>
            <person name="Gelbart W.M."/>
            <person name="Rubin G.M."/>
            <person name="Lewis S.E."/>
        </authorList>
    </citation>
    <scope>GENOME REANNOTATION</scope>
    <source>
        <strain evidence="9">Berkeley</strain>
    </source>
</reference>
<reference evidence="2" key="16">
    <citation type="submission" date="2024-06" db="EMBL/GenBank/DDBJ databases">
        <title>Drosophila melanogaster release 4 sequence.</title>
        <authorList>
            <consortium name="Berkeley Drosophila Genome Project"/>
            <person name="Celniker S."/>
            <person name="Carlson J."/>
            <person name="Wan K."/>
            <person name="Pfeiffer B."/>
            <person name="Frise E."/>
            <person name="George R."/>
            <person name="Hoskins R."/>
            <person name="Stapleton M."/>
            <person name="Pacleb J."/>
            <person name="Park S."/>
            <person name="Svirskas R."/>
            <person name="Smith E."/>
            <person name="Yu C."/>
            <person name="Rubin G."/>
        </authorList>
    </citation>
    <scope>NUCLEOTIDE SEQUENCE</scope>
</reference>
<protein>
    <submittedName>
        <fullName evidence="7">HDC12925</fullName>
    </submittedName>
    <submittedName>
        <fullName evidence="3">MIP05983p</fullName>
    </submittedName>
    <submittedName>
        <fullName evidence="2">Uncharacterized protein, isoform A</fullName>
    </submittedName>
    <submittedName>
        <fullName evidence="4">Uncharacterized protein, isoform B</fullName>
    </submittedName>
    <submittedName>
        <fullName evidence="5">Uncharacterized protein, isoform C</fullName>
    </submittedName>
    <submittedName>
        <fullName evidence="6">Uncharacterized protein, isoform D</fullName>
    </submittedName>
</protein>
<evidence type="ECO:0000313" key="6">
    <source>
        <dbReference type="EMBL" id="AHN57277.1"/>
    </source>
</evidence>
<keyword evidence="1" id="KW-0812">Transmembrane</keyword>
<reference evidence="2 9" key="5">
    <citation type="journal article" date="2002" name="Genome Biol.">
        <title>Heterochromatic sequences in a Drosophila whole-genome shotgun assembly.</title>
        <authorList>
            <person name="Hoskins R.A."/>
            <person name="Smith C.D."/>
            <person name="Carlson J.W."/>
            <person name="Carvalho A.B."/>
            <person name="Halpern A."/>
            <person name="Kaminker J.S."/>
            <person name="Kennedy C."/>
            <person name="Mungall C.J."/>
            <person name="Sullivan B.A."/>
            <person name="Sutton G.G."/>
            <person name="Yasuhara J.C."/>
            <person name="Wakimoto B.T."/>
            <person name="Myers E.W."/>
            <person name="Celniker S.E."/>
            <person name="Rubin G.M."/>
            <person name="Karpen G.H."/>
        </authorList>
    </citation>
    <scope>NUCLEOTIDE SEQUENCE [LARGE SCALE GENOMIC DNA]</scope>
    <source>
        <strain evidence="9">Berkeley</strain>
    </source>
</reference>
<dbReference type="EMBL" id="AE014297">
    <property type="protein sequence ID" value="AFH06353.1"/>
    <property type="molecule type" value="Genomic_DNA"/>
</dbReference>
<reference evidence="7" key="6">
    <citation type="journal article" date="2003" name="Genome Biol.">
        <title>An integrated gene annotation and transcriptional profiling approach towards the full gene content of the Drosophila genome.</title>
        <authorList>
            <person name="Hild M."/>
            <person name="Beckmann B."/>
            <person name="Haas S.A."/>
            <person name="Koch B."/>
            <person name="Solovyev V."/>
            <person name="Busold C."/>
            <person name="Fellenberg K."/>
            <person name="Boutros M."/>
            <person name="Vingron M."/>
            <person name="Sauer F."/>
            <person name="Hoheisel J.D."/>
            <person name="Paro R."/>
        </authorList>
    </citation>
    <scope>NUCLEOTIDE SEQUENCE</scope>
</reference>
<dbReference type="EMBL" id="AE014297">
    <property type="protein sequence ID" value="AHN57277.1"/>
    <property type="molecule type" value="Genomic_DNA"/>
</dbReference>
<dbReference type="EMBL" id="BT070221">
    <property type="protein sequence ID" value="ACN38807.1"/>
    <property type="molecule type" value="mRNA"/>
</dbReference>
<dbReference type="VEuPathDB" id="VectorBase:FBgn0259740"/>
<reference evidence="2 9" key="7">
    <citation type="journal article" date="2005" name="PLoS Comput. Biol.">
        <title>Combined evidence annotation of transposable elements in genome sequences.</title>
        <authorList>
            <person name="Quesneville H."/>
            <person name="Bergman C.M."/>
            <person name="Andrieu O."/>
            <person name="Autard D."/>
            <person name="Nouaud D."/>
            <person name="Ashburner M."/>
            <person name="Anxolabehere D."/>
        </authorList>
    </citation>
    <scope>NUCLEOTIDE SEQUENCE [LARGE SCALE GENOMIC DNA]</scope>
    <source>
        <strain evidence="9">Berkeley</strain>
    </source>
</reference>
<dbReference type="SMR" id="Q6IKC0"/>
<dbReference type="EMBL" id="AE014297">
    <property type="protein sequence ID" value="ACZ94881.1"/>
    <property type="molecule type" value="Genomic_DNA"/>
</dbReference>
<keyword evidence="1" id="KW-1133">Transmembrane helix</keyword>
<dbReference type="RefSeq" id="NP_001138035.1">
    <property type="nucleotide sequence ID" value="NM_001144563.2"/>
</dbReference>
<evidence type="ECO:0000313" key="5">
    <source>
        <dbReference type="EMBL" id="AFH06353.1"/>
    </source>
</evidence>
<proteinExistence type="evidence at transcript level"/>
<dbReference type="FlyBase" id="FBgn0259740">
    <property type="gene designation" value="CG42394"/>
</dbReference>
<dbReference type="RefSeq" id="NP_001163584.1">
    <property type="nucleotide sequence ID" value="NM_001170113.1"/>
</dbReference>
<reference evidence="2 9" key="9">
    <citation type="journal article" date="2007" name="Science">
        <title>The Release 5.1 annotation of Drosophila melanogaster heterochromatin.</title>
        <authorList>
            <person name="Smith C.D."/>
            <person name="Shu S."/>
            <person name="Mungall C.J."/>
            <person name="Karpen G.H."/>
        </authorList>
    </citation>
    <scope>NUCLEOTIDE SEQUENCE [LARGE SCALE GENOMIC DNA]</scope>
    <source>
        <strain evidence="9">Berkeley</strain>
    </source>
</reference>
<evidence type="ECO:0000313" key="3">
    <source>
        <dbReference type="EMBL" id="ACN38807.1"/>
    </source>
</evidence>
<dbReference type="OrthoDB" id="8005303at2759"/>
<reference evidence="2" key="8">
    <citation type="submission" date="2006-08" db="EMBL/GenBank/DDBJ databases">
        <authorList>
            <person name="Celniker S."/>
            <person name="Carlson J."/>
            <person name="Wan K."/>
            <person name="Frise E."/>
            <person name="Hoskins R."/>
            <person name="Park S."/>
            <person name="Svirskas R."/>
            <person name="Rubin G."/>
        </authorList>
    </citation>
    <scope>NUCLEOTIDE SEQUENCE</scope>
</reference>
<keyword evidence="1" id="KW-0472">Membrane</keyword>
<reference evidence="2" key="12">
    <citation type="journal article" date="2015" name="G3 (Bethesda)">
        <title>Gene Model Annotations for Drosophila melanogaster: Impact of High-Throughput Data.</title>
        <authorList>
            <consortium name="FlyBase Consortium"/>
            <person name="Matthews B.B."/>
            <person name="Dos Santos G."/>
            <person name="Crosby M.A."/>
            <person name="Emmert D.B."/>
            <person name="St Pierre S.E."/>
            <person name="Gramates L.S."/>
            <person name="Zhou P."/>
            <person name="Schroeder A.J."/>
            <person name="Falls K."/>
            <person name="Strelets V."/>
            <person name="Russo S.M."/>
            <person name="Gelbart W.M."/>
            <person name="null"/>
        </authorList>
    </citation>
    <scope>NUCLEOTIDE SEQUENCE</scope>
</reference>
<reference evidence="2 9" key="10">
    <citation type="journal article" date="2007" name="Science">
        <title>Sequence finishing and mapping of Drosophila melanogaster heterochromatin.</title>
        <authorList>
            <person name="Hoskins R.A."/>
            <person name="Carlson J.W."/>
            <person name="Kennedy C."/>
            <person name="Acevedo D."/>
            <person name="Evans-Holm M."/>
            <person name="Frise E."/>
            <person name="Wan K.H."/>
            <person name="Park S."/>
            <person name="Mendez-Lago M."/>
            <person name="Rossi F."/>
            <person name="Villasante A."/>
            <person name="Dimitri P."/>
            <person name="Karpen G.H."/>
            <person name="Celniker S.E."/>
        </authorList>
    </citation>
    <scope>NUCLEOTIDE SEQUENCE [LARGE SCALE GENOMIC DNA]</scope>
    <source>
        <strain evidence="9">Berkeley</strain>
    </source>
</reference>
<feature type="transmembrane region" description="Helical" evidence="1">
    <location>
        <begin position="12"/>
        <end position="45"/>
    </location>
</feature>
<reference evidence="2" key="15">
    <citation type="submission" date="2023-12" db="EMBL/GenBank/DDBJ databases">
        <authorList>
            <consortium name="FlyBase"/>
        </authorList>
    </citation>
    <scope>NUCLEOTIDE SEQUENCE</scope>
</reference>
<dbReference type="EMBL" id="BK002446">
    <property type="protein sequence ID" value="DAA03952.1"/>
    <property type="molecule type" value="Genomic_DNA"/>
</dbReference>
<dbReference type="Proteomes" id="UP000000803">
    <property type="component" value="Chromosome 3R"/>
</dbReference>
<reference evidence="2 9" key="1">
    <citation type="journal article" date="2000" name="Science">
        <title>The genome sequence of Drosophila melanogaster.</title>
        <authorList>
            <person name="Adams M.D."/>
            <person name="Celniker S.E."/>
            <person name="Holt R.A."/>
            <person name="Evans C.A."/>
            <person name="Gocayne J.D."/>
            <person name="Amanatides P.G."/>
            <person name="Scherer S.E."/>
            <person name="Li P.W."/>
            <person name="Hoskins R.A."/>
            <person name="Galle R.F."/>
            <person name="George R.A."/>
            <person name="Lewis S.E."/>
            <person name="Richards S."/>
            <person name="Ashburner M."/>
            <person name="Henderson S.N."/>
            <person name="Sutton G.G."/>
            <person name="Wortman J.R."/>
            <person name="Yandell M.D."/>
            <person name="Zhang Q."/>
            <person name="Chen L.X."/>
            <person name="Brandon R.C."/>
            <person name="Rogers Y.H."/>
            <person name="Blazej R.G."/>
            <person name="Champe M."/>
            <person name="Pfeiffer B.D."/>
            <person name="Wan K.H."/>
            <person name="Doyle C."/>
            <person name="Baxter E.G."/>
            <person name="Helt G."/>
            <person name="Nelson C.R."/>
            <person name="Gabor G.L."/>
            <person name="Abril J.F."/>
            <person name="Agbayani A."/>
            <person name="An H.J."/>
            <person name="Andrews-Pfannkoch C."/>
            <person name="Baldwin D."/>
            <person name="Ballew R.M."/>
            <person name="Basu A."/>
            <person name="Baxendale J."/>
            <person name="Bayraktaroglu L."/>
            <person name="Beasley E.M."/>
            <person name="Beeson K.Y."/>
            <person name="Benos P.V."/>
            <person name="Berman B.P."/>
            <person name="Bhandari D."/>
            <person name="Bolshakov S."/>
            <person name="Borkova D."/>
            <person name="Botchan M.R."/>
            <person name="Bouck J."/>
            <person name="Brokstein P."/>
            <person name="Brottier P."/>
            <person name="Burtis K.C."/>
            <person name="Busam D.A."/>
            <person name="Butler H."/>
            <person name="Cadieu E."/>
            <person name="Center A."/>
            <person name="Chandra I."/>
            <person name="Cherry J.M."/>
            <person name="Cawley S."/>
            <person name="Dahlke C."/>
            <person name="Davenport L.B."/>
            <person name="Davies P."/>
            <person name="de Pablos B."/>
            <person name="Delcher A."/>
            <person name="Deng Z."/>
            <person name="Mays A.D."/>
            <person name="Dew I."/>
            <person name="Dietz S.M."/>
            <person name="Dodson K."/>
            <person name="Doup L.E."/>
            <person name="Downes M."/>
            <person name="Dugan-Rocha S."/>
            <person name="Dunkov B.C."/>
            <person name="Dunn P."/>
            <person name="Durbin K.J."/>
            <person name="Evangelista C.C."/>
            <person name="Ferraz C."/>
            <person name="Ferriera S."/>
            <person name="Fleischmann W."/>
            <person name="Fosler C."/>
            <person name="Gabrielian A.E."/>
            <person name="Garg N.S."/>
            <person name="Gelbart W.M."/>
            <person name="Glasser K."/>
            <person name="Glodek A."/>
            <person name="Gong F."/>
            <person name="Gorrell J.H."/>
            <person name="Gu Z."/>
            <person name="Guan P."/>
            <person name="Harris M."/>
            <person name="Harris N.L."/>
            <person name="Harvey D."/>
            <person name="Heiman T.J."/>
            <person name="Hernandez J.R."/>
            <person name="Houck J."/>
            <person name="Hostin D."/>
            <person name="Houston K.A."/>
            <person name="Howland T.J."/>
            <person name="Wei M.H."/>
            <person name="Ibegwam C."/>
            <person name="Jalali M."/>
            <person name="Kalush F."/>
            <person name="Karpen G.H."/>
            <person name="Ke Z."/>
            <person name="Kennison J.A."/>
            <person name="Ketchum K.A."/>
            <person name="Kimmel B.E."/>
            <person name="Kodira C.D."/>
            <person name="Kraft C."/>
            <person name="Kravitz S."/>
            <person name="Kulp D."/>
            <person name="Lai Z."/>
            <person name="Lasko P."/>
            <person name="Lei Y."/>
            <person name="Levitsky A.A."/>
            <person name="Li J."/>
            <person name="Li Z."/>
            <person name="Liang Y."/>
            <person name="Lin X."/>
            <person name="Liu X."/>
            <person name="Mattei B."/>
            <person name="McIntosh T.C."/>
            <person name="McLeod M.P."/>
            <person name="McPherson D."/>
            <person name="Merkulov G."/>
            <person name="Milshina N.V."/>
            <person name="Mobarry C."/>
            <person name="Morris J."/>
            <person name="Moshrefi A."/>
            <person name="Mount S.M."/>
            <person name="Moy M."/>
            <person name="Murphy B."/>
            <person name="Murphy L."/>
            <person name="Muzny D.M."/>
            <person name="Nelson D.L."/>
            <person name="Nelson D.R."/>
            <person name="Nelson K.A."/>
            <person name="Nixon K."/>
            <person name="Nusskern D.R."/>
            <person name="Pacleb J.M."/>
            <person name="Palazzolo M."/>
            <person name="Pittman G.S."/>
            <person name="Pan S."/>
            <person name="Pollard J."/>
            <person name="Puri V."/>
            <person name="Reese M.G."/>
            <person name="Reinert K."/>
            <person name="Remington K."/>
            <person name="Saunders R.D."/>
            <person name="Scheeler F."/>
            <person name="Shen H."/>
            <person name="Shue B.C."/>
            <person name="Siden-Kiamos I."/>
            <person name="Simpson M."/>
            <person name="Skupski M.P."/>
            <person name="Smith T."/>
            <person name="Spier E."/>
            <person name="Spradling A.C."/>
            <person name="Stapleton M."/>
            <person name="Strong R."/>
            <person name="Sun E."/>
            <person name="Svirskas R."/>
            <person name="Tector C."/>
            <person name="Turner R."/>
            <person name="Venter E."/>
            <person name="Wang A.H."/>
            <person name="Wang X."/>
            <person name="Wang Z.Y."/>
            <person name="Wassarman D.A."/>
            <person name="Weinstock G.M."/>
            <person name="Weissenbach J."/>
            <person name="Williams S.M."/>
            <person name="WoodageT"/>
            <person name="Worley K.C."/>
            <person name="Wu D."/>
            <person name="Yang S."/>
            <person name="Yao Q.A."/>
            <person name="Ye J."/>
            <person name="Yeh R.F."/>
            <person name="Zaveri J.S."/>
            <person name="Zhan M."/>
            <person name="Zhang G."/>
            <person name="Zhao Q."/>
            <person name="Zheng L."/>
            <person name="Zheng X.H."/>
            <person name="Zhong F.N."/>
            <person name="Zhong W."/>
            <person name="Zhou X."/>
            <person name="Zhu S."/>
            <person name="Zhu X."/>
            <person name="Smith H.O."/>
            <person name="Gibbs R.A."/>
            <person name="Myers E.W."/>
            <person name="Rubin G.M."/>
            <person name="Venter J.C."/>
        </authorList>
    </citation>
    <scope>NUCLEOTIDE SEQUENCE [LARGE SCALE GENOMIC DNA]</scope>
    <source>
        <strain evidence="9">Berkeley</strain>
    </source>
</reference>